<dbReference type="Pfam" id="PF01571">
    <property type="entry name" value="GCV_T"/>
    <property type="match status" value="1"/>
</dbReference>
<dbReference type="SUPFAM" id="SSF103025">
    <property type="entry name" value="Folate-binding domain"/>
    <property type="match status" value="1"/>
</dbReference>
<accession>A0A929FAE0</accession>
<dbReference type="PIRSF" id="PIRSF006487">
    <property type="entry name" value="GcvT"/>
    <property type="match status" value="1"/>
</dbReference>
<dbReference type="InterPro" id="IPR027266">
    <property type="entry name" value="TrmE/GcvT-like"/>
</dbReference>
<gene>
    <name evidence="3" type="ORF">IQ260_14765</name>
</gene>
<dbReference type="PANTHER" id="PTHR22602:SF0">
    <property type="entry name" value="TRANSFERASE CAF17, MITOCHONDRIAL-RELATED"/>
    <property type="match status" value="1"/>
</dbReference>
<dbReference type="AlphaFoldDB" id="A0A929FAE0"/>
<dbReference type="InterPro" id="IPR017703">
    <property type="entry name" value="YgfZ/GCV_T_CS"/>
</dbReference>
<protein>
    <submittedName>
        <fullName evidence="3">Folate-binding protein YgfZ</fullName>
    </submittedName>
</protein>
<proteinExistence type="predicted"/>
<reference evidence="3" key="1">
    <citation type="submission" date="2020-10" db="EMBL/GenBank/DDBJ databases">
        <authorList>
            <person name="Castelo-Branco R."/>
            <person name="Eusebio N."/>
            <person name="Adriana R."/>
            <person name="Vieira A."/>
            <person name="Brugerolle De Fraissinette N."/>
            <person name="Rezende De Castro R."/>
            <person name="Schneider M.P."/>
            <person name="Vasconcelos V."/>
            <person name="Leao P.N."/>
        </authorList>
    </citation>
    <scope>NUCLEOTIDE SEQUENCE</scope>
    <source>
        <strain evidence="3">LEGE 11479</strain>
    </source>
</reference>
<evidence type="ECO:0000313" key="3">
    <source>
        <dbReference type="EMBL" id="MBE9067913.1"/>
    </source>
</evidence>
<dbReference type="InterPro" id="IPR006222">
    <property type="entry name" value="GCVT_N"/>
</dbReference>
<dbReference type="EMBL" id="JADEXP010000127">
    <property type="protein sequence ID" value="MBE9067913.1"/>
    <property type="molecule type" value="Genomic_DNA"/>
</dbReference>
<keyword evidence="4" id="KW-1185">Reference proteome</keyword>
<keyword evidence="1" id="KW-0809">Transit peptide</keyword>
<dbReference type="InterPro" id="IPR045179">
    <property type="entry name" value="YgfZ/GcvT"/>
</dbReference>
<evidence type="ECO:0000259" key="2">
    <source>
        <dbReference type="Pfam" id="PF01571"/>
    </source>
</evidence>
<dbReference type="Proteomes" id="UP000615026">
    <property type="component" value="Unassembled WGS sequence"/>
</dbReference>
<organism evidence="3 4">
    <name type="scientific">Leptolyngbya cf. ectocarpi LEGE 11479</name>
    <dbReference type="NCBI Taxonomy" id="1828722"/>
    <lineage>
        <taxon>Bacteria</taxon>
        <taxon>Bacillati</taxon>
        <taxon>Cyanobacteriota</taxon>
        <taxon>Cyanophyceae</taxon>
        <taxon>Leptolyngbyales</taxon>
        <taxon>Leptolyngbyaceae</taxon>
        <taxon>Leptolyngbya group</taxon>
        <taxon>Leptolyngbya</taxon>
    </lineage>
</organism>
<dbReference type="GO" id="GO:0016226">
    <property type="term" value="P:iron-sulfur cluster assembly"/>
    <property type="evidence" value="ECO:0007669"/>
    <property type="project" value="TreeGrafter"/>
</dbReference>
<dbReference type="PANTHER" id="PTHR22602">
    <property type="entry name" value="TRANSFERASE CAF17, MITOCHONDRIAL-RELATED"/>
    <property type="match status" value="1"/>
</dbReference>
<dbReference type="RefSeq" id="WP_193993870.1">
    <property type="nucleotide sequence ID" value="NZ_JADEXP010000127.1"/>
</dbReference>
<sequence length="321" mass="34856">MVEVAAPTYIDRSHWGRIQLTGADRLRFLHNQTTNAFEQLSPGQGCDTVFVTSTARTLDLASAFVGDDSVLLMVSPGMAADLIAWMDRYIFFADQVSLTDITDTTFAITLLGAESNRLLTQLGLPIPAANPGSHVHGSLPETMGNVPIHITRGTGLTLPGYTLIGDKNHGPALQQWLVEHEIANLSAEQWEVLRIRQGRPMPSQELTDKDNPLEAGLWHTISFEKGCYIGQETIARLNTYQGVKKQLWGFKLGKLVPPDVSLSLEGTQVGKLTSVIADDTGVWGLGYLRTKAGGVGLTLTVEDTTAEAIELPFVSRGYLGN</sequence>
<name>A0A929FAE0_LEPEC</name>
<dbReference type="NCBIfam" id="TIGR03317">
    <property type="entry name" value="ygfZ_signature"/>
    <property type="match status" value="1"/>
</dbReference>
<feature type="domain" description="GCVT N-terminal" evidence="2">
    <location>
        <begin position="9"/>
        <end position="225"/>
    </location>
</feature>
<comment type="caution">
    <text evidence="3">The sequence shown here is derived from an EMBL/GenBank/DDBJ whole genome shotgun (WGS) entry which is preliminary data.</text>
</comment>
<evidence type="ECO:0000313" key="4">
    <source>
        <dbReference type="Proteomes" id="UP000615026"/>
    </source>
</evidence>
<dbReference type="Gene3D" id="3.30.1360.120">
    <property type="entry name" value="Probable tRNA modification gtpase trme, domain 1"/>
    <property type="match status" value="1"/>
</dbReference>
<evidence type="ECO:0000256" key="1">
    <source>
        <dbReference type="ARBA" id="ARBA00022946"/>
    </source>
</evidence>